<dbReference type="EMBL" id="OZ038524">
    <property type="protein sequence ID" value="CAL2080262.1"/>
    <property type="molecule type" value="Genomic_DNA"/>
</dbReference>
<reference evidence="2 3" key="1">
    <citation type="submission" date="2024-05" db="EMBL/GenBank/DDBJ databases">
        <authorList>
            <person name="Duchaud E."/>
        </authorList>
    </citation>
    <scope>NUCLEOTIDE SEQUENCE [LARGE SCALE GENOMIC DNA]</scope>
    <source>
        <strain evidence="2">Ena-SAMPLE-TAB-13-05-2024-13:56:06:370-140309</strain>
    </source>
</reference>
<organism evidence="2 3">
    <name type="scientific">Tenacibaculum dicentrarchi</name>
    <dbReference type="NCBI Taxonomy" id="669041"/>
    <lineage>
        <taxon>Bacteria</taxon>
        <taxon>Pseudomonadati</taxon>
        <taxon>Bacteroidota</taxon>
        <taxon>Flavobacteriia</taxon>
        <taxon>Flavobacteriales</taxon>
        <taxon>Flavobacteriaceae</taxon>
        <taxon>Tenacibaculum</taxon>
    </lineage>
</organism>
<evidence type="ECO:0000313" key="3">
    <source>
        <dbReference type="Proteomes" id="UP001497514"/>
    </source>
</evidence>
<accession>A0ABM9NVG6</accession>
<gene>
    <name evidence="2" type="ORF">TD3509T_0973</name>
</gene>
<evidence type="ECO:0000259" key="1">
    <source>
        <dbReference type="Pfam" id="PF01656"/>
    </source>
</evidence>
<dbReference type="Gene3D" id="3.40.50.300">
    <property type="entry name" value="P-loop containing nucleotide triphosphate hydrolases"/>
    <property type="match status" value="1"/>
</dbReference>
<evidence type="ECO:0000313" key="2">
    <source>
        <dbReference type="EMBL" id="CAL2080262.1"/>
    </source>
</evidence>
<dbReference type="InterPro" id="IPR027417">
    <property type="entry name" value="P-loop_NTPase"/>
</dbReference>
<dbReference type="SUPFAM" id="SSF52540">
    <property type="entry name" value="P-loop containing nucleoside triphosphate hydrolases"/>
    <property type="match status" value="1"/>
</dbReference>
<dbReference type="Pfam" id="PF01656">
    <property type="entry name" value="CbiA"/>
    <property type="match status" value="1"/>
</dbReference>
<proteinExistence type="predicted"/>
<dbReference type="PANTHER" id="PTHR13696">
    <property type="entry name" value="P-LOOP CONTAINING NUCLEOSIDE TRIPHOSPHATE HYDROLASE"/>
    <property type="match status" value="1"/>
</dbReference>
<dbReference type="InterPro" id="IPR002586">
    <property type="entry name" value="CobQ/CobB/MinD/ParA_Nub-bd_dom"/>
</dbReference>
<dbReference type="InterPro" id="IPR050678">
    <property type="entry name" value="DNA_Partitioning_ATPase"/>
</dbReference>
<feature type="domain" description="CobQ/CobB/MinD/ParA nucleotide binding" evidence="1">
    <location>
        <begin position="16"/>
        <end position="178"/>
    </location>
</feature>
<name>A0ABM9NVG6_9FLAO</name>
<dbReference type="CDD" id="cd02042">
    <property type="entry name" value="ParAB_family"/>
    <property type="match status" value="1"/>
</dbReference>
<keyword evidence="3" id="KW-1185">Reference proteome</keyword>
<protein>
    <submittedName>
        <fullName evidence="2">Conjugal transfer protein TraA</fullName>
    </submittedName>
</protein>
<sequence>MKNGLKKQRNNMGKIILTTHQKGGVGKSTLTYNLAQNISENASVLVLDFDLQGSLSQIKDLVSDFNIMSYNREIKKIKNLPYDFIFIDTPPYLSNQLPELIDLADLIIIPTKAGVFDLLAIKSTLELIENKNKTANSLVIFNMIKANTTLTLDILIGLEEYNIPIAKTHISDLVSFTRSVLVSGVKTDKNAQKQLDNLTKEVLTKLI</sequence>
<dbReference type="Proteomes" id="UP001497514">
    <property type="component" value="Chromosome"/>
</dbReference>
<dbReference type="PANTHER" id="PTHR13696:SF96">
    <property type="entry name" value="COBQ_COBB_MIND_PARA NUCLEOTIDE BINDING DOMAIN-CONTAINING PROTEIN"/>
    <property type="match status" value="1"/>
</dbReference>